<reference evidence="4" key="1">
    <citation type="journal article" date="2013" name="Genome Announc.">
        <title>Draft genome sequence of the ascomycete Phaeoacremonium aleophilum strain UCR-PA7, a causal agent of the esca disease complex in grapevines.</title>
        <authorList>
            <person name="Blanco-Ulate B."/>
            <person name="Rolshausen P."/>
            <person name="Cantu D."/>
        </authorList>
    </citation>
    <scope>NUCLEOTIDE SEQUENCE [LARGE SCALE GENOMIC DNA]</scope>
    <source>
        <strain evidence="4">UCR-PA7</strain>
    </source>
</reference>
<proteinExistence type="predicted"/>
<gene>
    <name evidence="3" type="ORF">UCRPA7_7797</name>
</gene>
<dbReference type="eggNOG" id="ENOG502S33A">
    <property type="taxonomic scope" value="Eukaryota"/>
</dbReference>
<feature type="compositionally biased region" description="Polar residues" evidence="1">
    <location>
        <begin position="39"/>
        <end position="49"/>
    </location>
</feature>
<sequence>MDSGWSWSPSRPLANISNNRLNALNGSGLKLDFNRGPQALQSGKENTVPANKGNKSTNKSSTATTASKKRKSDAVEELKQNLFPDDAPEIDDDDPRLRMADETCNAIRRKIRTWIESGAQKVGEFQNTIQVSPRSYQSFMNRTKTWDGEYNDTYIKALAFFKKRELQGLPLKANGKTAKKSKKSASPDEVNRLLDVSMISLPGEDAGKVPVYDTCDEVRKKIRAFLKHDGLTQAAFVREISKSFPDERKVSPRNLQSFLGLKGPLSGNTNKTFYAAYVFFEKLRIKQGKPKSDFREKMEEVHGWRGVNVEYSSSRPIFCRADARPCQDEYGRIVCL</sequence>
<dbReference type="OrthoDB" id="2592504at2759"/>
<dbReference type="InterPro" id="IPR056143">
    <property type="entry name" value="DUF7726"/>
</dbReference>
<organism evidence="3 4">
    <name type="scientific">Phaeoacremonium minimum (strain UCR-PA7)</name>
    <name type="common">Esca disease fungus</name>
    <name type="synonym">Togninia minima</name>
    <dbReference type="NCBI Taxonomy" id="1286976"/>
    <lineage>
        <taxon>Eukaryota</taxon>
        <taxon>Fungi</taxon>
        <taxon>Dikarya</taxon>
        <taxon>Ascomycota</taxon>
        <taxon>Pezizomycotina</taxon>
        <taxon>Sordariomycetes</taxon>
        <taxon>Sordariomycetidae</taxon>
        <taxon>Togniniales</taxon>
        <taxon>Togniniaceae</taxon>
        <taxon>Phaeoacremonium</taxon>
    </lineage>
</organism>
<feature type="domain" description="DUF7726" evidence="2">
    <location>
        <begin position="209"/>
        <end position="289"/>
    </location>
</feature>
<evidence type="ECO:0000259" key="2">
    <source>
        <dbReference type="Pfam" id="PF24852"/>
    </source>
</evidence>
<dbReference type="Proteomes" id="UP000014074">
    <property type="component" value="Unassembled WGS sequence"/>
</dbReference>
<dbReference type="HOGENOM" id="CLU_060561_0_1_1"/>
<feature type="compositionally biased region" description="Polar residues" evidence="1">
    <location>
        <begin position="1"/>
        <end position="25"/>
    </location>
</feature>
<protein>
    <recommendedName>
        <fullName evidence="2">DUF7726 domain-containing protein</fullName>
    </recommendedName>
</protein>
<evidence type="ECO:0000313" key="3">
    <source>
        <dbReference type="EMBL" id="EON96723.1"/>
    </source>
</evidence>
<feature type="compositionally biased region" description="Low complexity" evidence="1">
    <location>
        <begin position="50"/>
        <end position="66"/>
    </location>
</feature>
<dbReference type="GeneID" id="19328586"/>
<evidence type="ECO:0000313" key="4">
    <source>
        <dbReference type="Proteomes" id="UP000014074"/>
    </source>
</evidence>
<dbReference type="RefSeq" id="XP_007918510.1">
    <property type="nucleotide sequence ID" value="XM_007920319.1"/>
</dbReference>
<dbReference type="PANTHER" id="PTHR42339">
    <property type="entry name" value="HISTONE H1"/>
    <property type="match status" value="1"/>
</dbReference>
<keyword evidence="4" id="KW-1185">Reference proteome</keyword>
<dbReference type="AlphaFoldDB" id="R8BBK8"/>
<name>R8BBK8_PHAM7</name>
<dbReference type="Pfam" id="PF24852">
    <property type="entry name" value="DUF7726"/>
    <property type="match status" value="2"/>
</dbReference>
<evidence type="ECO:0000256" key="1">
    <source>
        <dbReference type="SAM" id="MobiDB-lite"/>
    </source>
</evidence>
<dbReference type="KEGG" id="tmn:UCRPA7_7797"/>
<feature type="domain" description="DUF7726" evidence="2">
    <location>
        <begin position="100"/>
        <end position="169"/>
    </location>
</feature>
<dbReference type="PANTHER" id="PTHR42339:SF1">
    <property type="entry name" value="HISTONE H1"/>
    <property type="match status" value="1"/>
</dbReference>
<feature type="region of interest" description="Disordered" evidence="1">
    <location>
        <begin position="1"/>
        <end position="96"/>
    </location>
</feature>
<accession>R8BBK8</accession>
<dbReference type="EMBL" id="KB933323">
    <property type="protein sequence ID" value="EON96723.1"/>
    <property type="molecule type" value="Genomic_DNA"/>
</dbReference>